<dbReference type="Proteomes" id="UP001205105">
    <property type="component" value="Unassembled WGS sequence"/>
</dbReference>
<evidence type="ECO:0000259" key="3">
    <source>
        <dbReference type="PROSITE" id="PS51840"/>
    </source>
</evidence>
<evidence type="ECO:0000313" key="5">
    <source>
        <dbReference type="Proteomes" id="UP001205105"/>
    </source>
</evidence>
<proteinExistence type="predicted"/>
<dbReference type="AlphaFoldDB" id="A0AAD5DR28"/>
<feature type="domain" description="C2 NT-type" evidence="3">
    <location>
        <begin position="7"/>
        <end position="145"/>
    </location>
</feature>
<feature type="region of interest" description="Disordered" evidence="2">
    <location>
        <begin position="485"/>
        <end position="547"/>
    </location>
</feature>
<name>A0AAD5DR28_9CHLO</name>
<dbReference type="PROSITE" id="PS51840">
    <property type="entry name" value="C2_NT"/>
    <property type="match status" value="1"/>
</dbReference>
<feature type="compositionally biased region" description="Low complexity" evidence="2">
    <location>
        <begin position="485"/>
        <end position="498"/>
    </location>
</feature>
<protein>
    <recommendedName>
        <fullName evidence="3">C2 NT-type domain-containing protein</fullName>
    </recommendedName>
</protein>
<feature type="compositionally biased region" description="Low complexity" evidence="2">
    <location>
        <begin position="509"/>
        <end position="526"/>
    </location>
</feature>
<reference evidence="4" key="1">
    <citation type="submission" date="2020-11" db="EMBL/GenBank/DDBJ databases">
        <title>Chlorella ohadii genome sequencing and assembly.</title>
        <authorList>
            <person name="Murik O."/>
            <person name="Treves H."/>
            <person name="Kedem I."/>
            <person name="Shotland Y."/>
            <person name="Kaplan A."/>
        </authorList>
    </citation>
    <scope>NUCLEOTIDE SEQUENCE</scope>
    <source>
        <strain evidence="4">1</strain>
    </source>
</reference>
<dbReference type="EMBL" id="JADXDR010000115">
    <property type="protein sequence ID" value="KAI7838889.1"/>
    <property type="molecule type" value="Genomic_DNA"/>
</dbReference>
<keyword evidence="1" id="KW-0175">Coiled coil</keyword>
<comment type="caution">
    <text evidence="4">The sequence shown here is derived from an EMBL/GenBank/DDBJ whole genome shotgun (WGS) entry which is preliminary data.</text>
</comment>
<sequence length="547" mass="58342">MQALRKKLGGGSEPYTFEFSVVAQHATELPLPSGARAHFLLKRRSRLCVTEPEAVDGTGGVEWNTSCVQTATLFKDGDAWRPKEFVFKVQRVLDNPRLGQEAAQTVARAALDLSQFCTAEPFGPKQLVVPLQPAGVLHVSIRTQWLANYDAREADAATDISYMSWGQSVATSGMGAPAASEEEQDLSGFDGSSAASLAAASLAGLSVDGGTIRAVYQPGVVAGGVAGAHAAALEAPTPVMFGAGAARPGVAWASQQPHAQQQQQDQQHPAAVGLPPEAWSPIDLQEAVQQLYDSEEEPTPRASVLGTVKRMFGRARNTNLTPPATTARQLHETFSTPRPTPHACTPNFSEIATIDREASLSALRRTCKRLVVERDEARAEGFAEAALAVEQGLEIDRLRRTKDGLLLRLRTAEEQLLATYRDEAATDLIQALAEARVEAAQRDFEIMELQGQVRKKDGLIDKLRAQLTRAEAKYRARLDAAHSPGPLAAALSPASRGLPPSPWRDEADSPAAPQQSQAGSSVAVGAMRDSPAALEVRPLGSPAELAA</sequence>
<evidence type="ECO:0000256" key="2">
    <source>
        <dbReference type="SAM" id="MobiDB-lite"/>
    </source>
</evidence>
<feature type="region of interest" description="Disordered" evidence="2">
    <location>
        <begin position="251"/>
        <end position="277"/>
    </location>
</feature>
<gene>
    <name evidence="4" type="ORF">COHA_007354</name>
</gene>
<feature type="compositionally biased region" description="Low complexity" evidence="2">
    <location>
        <begin position="255"/>
        <end position="271"/>
    </location>
</feature>
<evidence type="ECO:0000313" key="4">
    <source>
        <dbReference type="EMBL" id="KAI7838889.1"/>
    </source>
</evidence>
<feature type="coiled-coil region" evidence="1">
    <location>
        <begin position="360"/>
        <end position="415"/>
    </location>
</feature>
<dbReference type="InterPro" id="IPR019448">
    <property type="entry name" value="NT-C2"/>
</dbReference>
<evidence type="ECO:0000256" key="1">
    <source>
        <dbReference type="SAM" id="Coils"/>
    </source>
</evidence>
<organism evidence="4 5">
    <name type="scientific">Chlorella ohadii</name>
    <dbReference type="NCBI Taxonomy" id="2649997"/>
    <lineage>
        <taxon>Eukaryota</taxon>
        <taxon>Viridiplantae</taxon>
        <taxon>Chlorophyta</taxon>
        <taxon>core chlorophytes</taxon>
        <taxon>Trebouxiophyceae</taxon>
        <taxon>Chlorellales</taxon>
        <taxon>Chlorellaceae</taxon>
        <taxon>Chlorella clade</taxon>
        <taxon>Chlorella</taxon>
    </lineage>
</organism>
<keyword evidence="5" id="KW-1185">Reference proteome</keyword>
<accession>A0AAD5DR28</accession>